<evidence type="ECO:0000256" key="1">
    <source>
        <dbReference type="ARBA" id="ARBA00004442"/>
    </source>
</evidence>
<dbReference type="InterPro" id="IPR036942">
    <property type="entry name" value="Beta-barrel_TonB_sf"/>
</dbReference>
<accession>A0A563U630</accession>
<feature type="domain" description="Outer membrane protein beta-barrel" evidence="5">
    <location>
        <begin position="366"/>
        <end position="763"/>
    </location>
</feature>
<keyword evidence="4" id="KW-0732">Signal</keyword>
<sequence>MKYACAIFLLLIAGTLKAQSIYGKVSSAGSPVASANIKVQGDDKVERLSTSDNQGVFTIRGLAPGNYHVYVSHLGFTSADTVIYLKDSLALQINLKTSATQLDSVVVTSKKNRFDSKIDRVSYRVDGISLYQNKSVTDILKNIPRLNVTRSSIEIRGSGPAAVMIDNRMIYLSSKDLLDYLNIYKDDIQSVEVITNPAANYDAQGSALVNIVTKKRKTPGLFGYIESAATKNSYWEADQSLGLSFRNRNFSLSGSYGNSVGAYRETLYNQSNFIDDHLTDYRDEASNKNHINSNRLTVITELLLSKRSRVFASYNLVTNRGKTDQDHIIRYQNYGSTDSTGLTKGGSNNHGDTHLLNAGYNTQFGKNNTLDVTVDYVNRSNDQNSLTTTSNYFSDLSTETGNRYDLISTGHLPKNVTSTKFDFRLPAAFLKYNVEAGGKWTLFNNNSRTYYDQLINGGTIFTGINTRDTFNYREQNIAAYISADRAYAKFTVKLGLRYEQTLTRGTSGNDVFRNNFGNLFPSVYFQYKLPNASSATISYSRRIIRPSLFDVNPFRLYSSIFSYYVGNPRLIPSLQDNLNLSYNLKGQLLFSAFYNVIHDPVITVPTNMGNVIENAKQNNGLQKNYGFNFDGSVDLIKNLQSNFSFGISSYQLRTDLAYYFNNKPVNINLSTTQSFQINKNLSADLNFSATLPGGGYYISKRKGYSSLDIGLTQSLIKNRLLITLAGQDILKTNSQGSTTSTPQFINTNRNYYDFRQLMLTVRYKFGKEISVVKKRPVNQDINRVR</sequence>
<protein>
    <submittedName>
        <fullName evidence="6">TonB-dependent receptor</fullName>
    </submittedName>
</protein>
<evidence type="ECO:0000256" key="4">
    <source>
        <dbReference type="SAM" id="SignalP"/>
    </source>
</evidence>
<dbReference type="InterPro" id="IPR037066">
    <property type="entry name" value="Plug_dom_sf"/>
</dbReference>
<comment type="caution">
    <text evidence="6">The sequence shown here is derived from an EMBL/GenBank/DDBJ whole genome shotgun (WGS) entry which is preliminary data.</text>
</comment>
<comment type="subcellular location">
    <subcellularLocation>
        <location evidence="1">Cell outer membrane</location>
    </subcellularLocation>
</comment>
<organism evidence="6 7">
    <name type="scientific">Mucilaginibacter achroorhodeus</name>
    <dbReference type="NCBI Taxonomy" id="2599294"/>
    <lineage>
        <taxon>Bacteria</taxon>
        <taxon>Pseudomonadati</taxon>
        <taxon>Bacteroidota</taxon>
        <taxon>Sphingobacteriia</taxon>
        <taxon>Sphingobacteriales</taxon>
        <taxon>Sphingobacteriaceae</taxon>
        <taxon>Mucilaginibacter</taxon>
    </lineage>
</organism>
<evidence type="ECO:0000256" key="3">
    <source>
        <dbReference type="ARBA" id="ARBA00023237"/>
    </source>
</evidence>
<name>A0A563U630_9SPHI</name>
<dbReference type="Gene3D" id="2.60.40.1120">
    <property type="entry name" value="Carboxypeptidase-like, regulatory domain"/>
    <property type="match status" value="1"/>
</dbReference>
<dbReference type="InterPro" id="IPR041700">
    <property type="entry name" value="OMP_b-brl_3"/>
</dbReference>
<dbReference type="OrthoDB" id="606851at2"/>
<dbReference type="InterPro" id="IPR008969">
    <property type="entry name" value="CarboxyPept-like_regulatory"/>
</dbReference>
<evidence type="ECO:0000313" key="6">
    <source>
        <dbReference type="EMBL" id="TWR26810.1"/>
    </source>
</evidence>
<dbReference type="Pfam" id="PF13620">
    <property type="entry name" value="CarboxypepD_reg"/>
    <property type="match status" value="1"/>
</dbReference>
<dbReference type="EMBL" id="VOEI01000002">
    <property type="protein sequence ID" value="TWR26810.1"/>
    <property type="molecule type" value="Genomic_DNA"/>
</dbReference>
<feature type="signal peptide" evidence="4">
    <location>
        <begin position="1"/>
        <end position="18"/>
    </location>
</feature>
<keyword evidence="7" id="KW-1185">Reference proteome</keyword>
<evidence type="ECO:0000256" key="2">
    <source>
        <dbReference type="ARBA" id="ARBA00023136"/>
    </source>
</evidence>
<dbReference type="AlphaFoldDB" id="A0A563U630"/>
<dbReference type="Gene3D" id="2.40.170.20">
    <property type="entry name" value="TonB-dependent receptor, beta-barrel domain"/>
    <property type="match status" value="1"/>
</dbReference>
<proteinExistence type="predicted"/>
<gene>
    <name evidence="6" type="ORF">FPZ42_07160</name>
</gene>
<dbReference type="Pfam" id="PF14905">
    <property type="entry name" value="OMP_b-brl_3"/>
    <property type="match status" value="1"/>
</dbReference>
<evidence type="ECO:0000313" key="7">
    <source>
        <dbReference type="Proteomes" id="UP000318010"/>
    </source>
</evidence>
<keyword evidence="6" id="KW-0675">Receptor</keyword>
<dbReference type="Proteomes" id="UP000318010">
    <property type="component" value="Unassembled WGS sequence"/>
</dbReference>
<reference evidence="6 7" key="1">
    <citation type="submission" date="2019-07" db="EMBL/GenBank/DDBJ databases">
        <authorList>
            <person name="Kim J."/>
        </authorList>
    </citation>
    <scope>NUCLEOTIDE SEQUENCE [LARGE SCALE GENOMIC DNA]</scope>
    <source>
        <strain evidence="6 7">MJ1a</strain>
    </source>
</reference>
<evidence type="ECO:0000259" key="5">
    <source>
        <dbReference type="Pfam" id="PF14905"/>
    </source>
</evidence>
<dbReference type="Gene3D" id="2.170.130.10">
    <property type="entry name" value="TonB-dependent receptor, plug domain"/>
    <property type="match status" value="1"/>
</dbReference>
<feature type="chain" id="PRO_5022082924" evidence="4">
    <location>
        <begin position="19"/>
        <end position="785"/>
    </location>
</feature>
<dbReference type="GO" id="GO:0009279">
    <property type="term" value="C:cell outer membrane"/>
    <property type="evidence" value="ECO:0007669"/>
    <property type="project" value="UniProtKB-SubCell"/>
</dbReference>
<dbReference type="RefSeq" id="WP_146269818.1">
    <property type="nucleotide sequence ID" value="NZ_VOEI01000002.1"/>
</dbReference>
<dbReference type="SUPFAM" id="SSF49464">
    <property type="entry name" value="Carboxypeptidase regulatory domain-like"/>
    <property type="match status" value="1"/>
</dbReference>
<keyword evidence="2" id="KW-0472">Membrane</keyword>
<dbReference type="SUPFAM" id="SSF56935">
    <property type="entry name" value="Porins"/>
    <property type="match status" value="1"/>
</dbReference>
<keyword evidence="3" id="KW-0998">Cell outer membrane</keyword>